<keyword evidence="4" id="KW-1185">Reference proteome</keyword>
<feature type="region of interest" description="Disordered" evidence="1">
    <location>
        <begin position="448"/>
        <end position="492"/>
    </location>
</feature>
<evidence type="ECO:0000256" key="1">
    <source>
        <dbReference type="SAM" id="MobiDB-lite"/>
    </source>
</evidence>
<protein>
    <submittedName>
        <fullName evidence="2">Uncharacterized protein</fullName>
    </submittedName>
</protein>
<feature type="region of interest" description="Disordered" evidence="1">
    <location>
        <begin position="631"/>
        <end position="661"/>
    </location>
</feature>
<proteinExistence type="predicted"/>
<evidence type="ECO:0000313" key="4">
    <source>
        <dbReference type="Proteomes" id="UP000324748"/>
    </source>
</evidence>
<reference evidence="4 5" key="1">
    <citation type="submission" date="2019-05" db="EMBL/GenBank/DDBJ databases">
        <title>Emergence of the Ug99 lineage of the wheat stem rust pathogen through somatic hybridization.</title>
        <authorList>
            <person name="Li F."/>
            <person name="Upadhyaya N.M."/>
            <person name="Sperschneider J."/>
            <person name="Matny O."/>
            <person name="Nguyen-Phuc H."/>
            <person name="Mago R."/>
            <person name="Raley C."/>
            <person name="Miller M.E."/>
            <person name="Silverstein K.A.T."/>
            <person name="Henningsen E."/>
            <person name="Hirsch C.D."/>
            <person name="Visser B."/>
            <person name="Pretorius Z.A."/>
            <person name="Steffenson B.J."/>
            <person name="Schwessinger B."/>
            <person name="Dodds P.N."/>
            <person name="Figueroa M."/>
        </authorList>
    </citation>
    <scope>NUCLEOTIDE SEQUENCE [LARGE SCALE GENOMIC DNA]</scope>
    <source>
        <strain evidence="3">21-0</strain>
        <strain evidence="2 5">Ug99</strain>
    </source>
</reference>
<feature type="compositionally biased region" description="Polar residues" evidence="1">
    <location>
        <begin position="648"/>
        <end position="659"/>
    </location>
</feature>
<feature type="region of interest" description="Disordered" evidence="1">
    <location>
        <begin position="586"/>
        <end position="616"/>
    </location>
</feature>
<comment type="caution">
    <text evidence="2">The sequence shown here is derived from an EMBL/GenBank/DDBJ whole genome shotgun (WGS) entry which is preliminary data.</text>
</comment>
<evidence type="ECO:0000313" key="2">
    <source>
        <dbReference type="EMBL" id="KAA1083581.1"/>
    </source>
</evidence>
<organism evidence="2 5">
    <name type="scientific">Puccinia graminis f. sp. tritici</name>
    <dbReference type="NCBI Taxonomy" id="56615"/>
    <lineage>
        <taxon>Eukaryota</taxon>
        <taxon>Fungi</taxon>
        <taxon>Dikarya</taxon>
        <taxon>Basidiomycota</taxon>
        <taxon>Pucciniomycotina</taxon>
        <taxon>Pucciniomycetes</taxon>
        <taxon>Pucciniales</taxon>
        <taxon>Pucciniaceae</taxon>
        <taxon>Puccinia</taxon>
    </lineage>
</organism>
<dbReference type="Proteomes" id="UP000325313">
    <property type="component" value="Unassembled WGS sequence"/>
</dbReference>
<feature type="compositionally biased region" description="Polar residues" evidence="1">
    <location>
        <begin position="25"/>
        <end position="57"/>
    </location>
</feature>
<dbReference type="OrthoDB" id="10345789at2759"/>
<feature type="region of interest" description="Disordered" evidence="1">
    <location>
        <begin position="752"/>
        <end position="777"/>
    </location>
</feature>
<sequence>MKQPRNLTEMDLNDLIPPLPFPNAENGSQQSYLGTPPQSHSGHGSQFGYTGMTQHGGSTHHPGTAHHDGMIHRNAGCSQNDAYSQIDATGPHHSGITQQVAMTQHPGVTQRQVIPCQANGYMLGQAPPAPISPPATGVTRVYYENPTTDSQLAAAGGSMYNPNAPPGSAPAPGVVRVIHLDYVVYNPSVTNQISQVQPSGSKGSKSGTAAADREWVCFTPKSENIWKTALESWSWPNAQAVIITLLGQYCELIGKHLTALHEEGLLKWQCILHNHGTYGVGSKYYVYSDEDFHPFVETMLTKPKSRVTIKIVMDDPRRSAKEKITEQTENDSLAMSYADDDDRLALQRVQARLVLNPKADLGSGVRTQHVAEITQHILLTYGGDTESLRIKDPQAPGRSIRITRECLYIWARALIAEAKGVTTEVPPKTKEFVSEAVTVYTLAEQKTKDKRRGSRAQTTDVTSPAVKFTAPRRSASGRIRPPRIDLSGGPEVDLLESPEELLAASTPATSKASGVAPTKDQLTTPIDQQRRGYARRESIASHESSVVSFAANIPEVSIPQDHTPSELSAGPASDVEYTRVESTDGTDIECVSGGAKAPDCTRSPARKIPRSPARGQGIAHTISRLDYNRHRSPLAGRVPSPTRKVPSSHRSASLSSEYQVGSGGRVDLPALNAAGRALTIEGFLDFCNFEKDDPVPRFLIKLTHIRHWDFFYRDTNVAQLQGMGFPYPIATQLMNGAKGLEKTHTEEAGLVMETQVPVSETQDKDEDRNPYPPSPEF</sequence>
<feature type="region of interest" description="Disordered" evidence="1">
    <location>
        <begin position="1"/>
        <end position="73"/>
    </location>
</feature>
<dbReference type="EMBL" id="VDEP01000438">
    <property type="protein sequence ID" value="KAA1083581.1"/>
    <property type="molecule type" value="Genomic_DNA"/>
</dbReference>
<dbReference type="Proteomes" id="UP000324748">
    <property type="component" value="Unassembled WGS sequence"/>
</dbReference>
<accession>A0A5B0N2X8</accession>
<evidence type="ECO:0000313" key="3">
    <source>
        <dbReference type="EMBL" id="KAA1093937.1"/>
    </source>
</evidence>
<gene>
    <name evidence="3" type="ORF">PGT21_003734</name>
    <name evidence="2" type="ORF">PGTUg99_036394</name>
</gene>
<evidence type="ECO:0000313" key="5">
    <source>
        <dbReference type="Proteomes" id="UP000325313"/>
    </source>
</evidence>
<name>A0A5B0N2X8_PUCGR</name>
<dbReference type="EMBL" id="VSWC01000079">
    <property type="protein sequence ID" value="KAA1093937.1"/>
    <property type="molecule type" value="Genomic_DNA"/>
</dbReference>
<dbReference type="AlphaFoldDB" id="A0A5B0N2X8"/>